<keyword evidence="7" id="KW-0653">Protein transport</keyword>
<evidence type="ECO:0000256" key="8">
    <source>
        <dbReference type="ARBA" id="ARBA00022989"/>
    </source>
</evidence>
<dbReference type="GO" id="GO:0030288">
    <property type="term" value="C:outer membrane-bounded periplasmic space"/>
    <property type="evidence" value="ECO:0007669"/>
    <property type="project" value="InterPro"/>
</dbReference>
<keyword evidence="3" id="KW-0813">Transport</keyword>
<proteinExistence type="inferred from homology"/>
<dbReference type="EMBL" id="CP028923">
    <property type="protein sequence ID" value="QCK17017.1"/>
    <property type="molecule type" value="Genomic_DNA"/>
</dbReference>
<organism evidence="11 12">
    <name type="scientific">Mangrovivirga cuniculi</name>
    <dbReference type="NCBI Taxonomy" id="2715131"/>
    <lineage>
        <taxon>Bacteria</taxon>
        <taxon>Pseudomonadati</taxon>
        <taxon>Bacteroidota</taxon>
        <taxon>Cytophagia</taxon>
        <taxon>Cytophagales</taxon>
        <taxon>Mangrovivirgaceae</taxon>
        <taxon>Mangrovivirga</taxon>
    </lineage>
</organism>
<dbReference type="GO" id="GO:0055085">
    <property type="term" value="P:transmembrane transport"/>
    <property type="evidence" value="ECO:0007669"/>
    <property type="project" value="InterPro"/>
</dbReference>
<dbReference type="PRINTS" id="PR01374">
    <property type="entry name" value="TONBPROTEIN"/>
</dbReference>
<dbReference type="InterPro" id="IPR003538">
    <property type="entry name" value="TonB"/>
</dbReference>
<dbReference type="OrthoDB" id="9812355at2"/>
<dbReference type="Gene3D" id="3.30.1150.10">
    <property type="match status" value="1"/>
</dbReference>
<dbReference type="InterPro" id="IPR051045">
    <property type="entry name" value="TonB-dependent_transducer"/>
</dbReference>
<dbReference type="GO" id="GO:0031992">
    <property type="term" value="F:energy transducer activity"/>
    <property type="evidence" value="ECO:0007669"/>
    <property type="project" value="InterPro"/>
</dbReference>
<dbReference type="PANTHER" id="PTHR33446:SF2">
    <property type="entry name" value="PROTEIN TONB"/>
    <property type="match status" value="1"/>
</dbReference>
<accession>A0A4D7JQS9</accession>
<evidence type="ECO:0000313" key="11">
    <source>
        <dbReference type="EMBL" id="QCK17017.1"/>
    </source>
</evidence>
<dbReference type="GO" id="GO:0015891">
    <property type="term" value="P:siderophore transport"/>
    <property type="evidence" value="ECO:0007669"/>
    <property type="project" value="InterPro"/>
</dbReference>
<dbReference type="KEGG" id="fpf:DCC35_06090"/>
<dbReference type="NCBIfam" id="TIGR01352">
    <property type="entry name" value="tonB_Cterm"/>
    <property type="match status" value="1"/>
</dbReference>
<reference evidence="11 12" key="1">
    <citation type="submission" date="2018-04" db="EMBL/GenBank/DDBJ databases">
        <title>Complete genome uncultured novel isolate.</title>
        <authorList>
            <person name="Merlino G."/>
        </authorList>
    </citation>
    <scope>NUCLEOTIDE SEQUENCE [LARGE SCALE GENOMIC DNA]</scope>
    <source>
        <strain evidence="12">R1DC9</strain>
    </source>
</reference>
<dbReference type="GO" id="GO:0098797">
    <property type="term" value="C:plasma membrane protein complex"/>
    <property type="evidence" value="ECO:0007669"/>
    <property type="project" value="TreeGrafter"/>
</dbReference>
<sequence length="208" mass="23653">MFLSLGFIIAMGAVLVAFEYKTEPDKDINKYVFDKGEIEDPLIIPPTDINPPPPPPEPKPVVFVETDEPIEDPDLDDFTIEIDETTIIDIPVSTEKPKDEKINNEVHDIVEESAHFPGGQEAWMKYLRNNLKYPSKARRMGIEGRVYVQFIVDKTGKLTNIKVVKPIGGGLDEEALRVIKNAPKWNPGKQRGREVRQRMTIPVFFKLQ</sequence>
<keyword evidence="4" id="KW-1003">Cell membrane</keyword>
<evidence type="ECO:0000256" key="1">
    <source>
        <dbReference type="ARBA" id="ARBA00004383"/>
    </source>
</evidence>
<evidence type="ECO:0000259" key="10">
    <source>
        <dbReference type="PROSITE" id="PS52015"/>
    </source>
</evidence>
<feature type="domain" description="TonB C-terminal" evidence="10">
    <location>
        <begin position="118"/>
        <end position="208"/>
    </location>
</feature>
<evidence type="ECO:0000256" key="5">
    <source>
        <dbReference type="ARBA" id="ARBA00022519"/>
    </source>
</evidence>
<name>A0A4D7JQS9_9BACT</name>
<keyword evidence="12" id="KW-1185">Reference proteome</keyword>
<evidence type="ECO:0000256" key="2">
    <source>
        <dbReference type="ARBA" id="ARBA00006555"/>
    </source>
</evidence>
<evidence type="ECO:0000256" key="3">
    <source>
        <dbReference type="ARBA" id="ARBA00022448"/>
    </source>
</evidence>
<keyword evidence="8" id="KW-1133">Transmembrane helix</keyword>
<keyword evidence="6" id="KW-0812">Transmembrane</keyword>
<comment type="subcellular location">
    <subcellularLocation>
        <location evidence="1">Cell inner membrane</location>
        <topology evidence="1">Single-pass membrane protein</topology>
        <orientation evidence="1">Periplasmic side</orientation>
    </subcellularLocation>
</comment>
<comment type="similarity">
    <text evidence="2">Belongs to the TonB family.</text>
</comment>
<dbReference type="GO" id="GO:0015031">
    <property type="term" value="P:protein transport"/>
    <property type="evidence" value="ECO:0007669"/>
    <property type="project" value="UniProtKB-KW"/>
</dbReference>
<keyword evidence="9" id="KW-0472">Membrane</keyword>
<dbReference type="Pfam" id="PF03544">
    <property type="entry name" value="TonB_C"/>
    <property type="match status" value="1"/>
</dbReference>
<dbReference type="PROSITE" id="PS52015">
    <property type="entry name" value="TONB_CTD"/>
    <property type="match status" value="1"/>
</dbReference>
<evidence type="ECO:0000256" key="7">
    <source>
        <dbReference type="ARBA" id="ARBA00022927"/>
    </source>
</evidence>
<dbReference type="AlphaFoldDB" id="A0A4D7JQS9"/>
<dbReference type="InterPro" id="IPR006260">
    <property type="entry name" value="TonB/TolA_C"/>
</dbReference>
<protein>
    <submittedName>
        <fullName evidence="11">Energy transducer TonB</fullName>
    </submittedName>
</protein>
<dbReference type="PANTHER" id="PTHR33446">
    <property type="entry name" value="PROTEIN TONB-RELATED"/>
    <property type="match status" value="1"/>
</dbReference>
<gene>
    <name evidence="11" type="ORF">DCC35_06090</name>
</gene>
<keyword evidence="5" id="KW-0997">Cell inner membrane</keyword>
<dbReference type="Proteomes" id="UP000298616">
    <property type="component" value="Chromosome"/>
</dbReference>
<evidence type="ECO:0000313" key="12">
    <source>
        <dbReference type="Proteomes" id="UP000298616"/>
    </source>
</evidence>
<evidence type="ECO:0000256" key="9">
    <source>
        <dbReference type="ARBA" id="ARBA00023136"/>
    </source>
</evidence>
<dbReference type="InterPro" id="IPR037682">
    <property type="entry name" value="TonB_C"/>
</dbReference>
<evidence type="ECO:0000256" key="6">
    <source>
        <dbReference type="ARBA" id="ARBA00022692"/>
    </source>
</evidence>
<evidence type="ECO:0000256" key="4">
    <source>
        <dbReference type="ARBA" id="ARBA00022475"/>
    </source>
</evidence>
<dbReference type="SUPFAM" id="SSF74653">
    <property type="entry name" value="TolA/TonB C-terminal domain"/>
    <property type="match status" value="1"/>
</dbReference>